<dbReference type="STRING" id="1798553.A3H70_03665"/>
<sequence length="137" mass="15284">MNAKWSEIKVGDRASFEVAITPELVAKFVDISGDDNRLHLDDSFARQKGFARRIVHGLLLASLFSKIVGKFFFGDENLYLAQTITFRKPVFVGDIVKVEGLVKNKIESVRILHIETTVNTPDGEVALSGEAQVTYKE</sequence>
<comment type="caution">
    <text evidence="2">The sequence shown here is derived from an EMBL/GenBank/DDBJ whole genome shotgun (WGS) entry which is preliminary data.</text>
</comment>
<gene>
    <name evidence="2" type="ORF">A3H70_03665</name>
</gene>
<dbReference type="PANTHER" id="PTHR43437">
    <property type="entry name" value="HYDROXYACYL-THIOESTER DEHYDRATASE TYPE 2, MITOCHONDRIAL-RELATED"/>
    <property type="match status" value="1"/>
</dbReference>
<dbReference type="Gene3D" id="3.10.129.10">
    <property type="entry name" value="Hotdog Thioesterase"/>
    <property type="match status" value="1"/>
</dbReference>
<dbReference type="Pfam" id="PF01575">
    <property type="entry name" value="MaoC_dehydratas"/>
    <property type="match status" value="1"/>
</dbReference>
<dbReference type="InterPro" id="IPR002539">
    <property type="entry name" value="MaoC-like_dom"/>
</dbReference>
<evidence type="ECO:0000313" key="2">
    <source>
        <dbReference type="EMBL" id="OGY90804.1"/>
    </source>
</evidence>
<dbReference type="PANTHER" id="PTHR43437:SF3">
    <property type="entry name" value="HYDROXYACYL-THIOESTER DEHYDRATASE TYPE 2, MITOCHONDRIAL"/>
    <property type="match status" value="1"/>
</dbReference>
<dbReference type="GO" id="GO:0006633">
    <property type="term" value="P:fatty acid biosynthetic process"/>
    <property type="evidence" value="ECO:0007669"/>
    <property type="project" value="TreeGrafter"/>
</dbReference>
<dbReference type="InterPro" id="IPR029069">
    <property type="entry name" value="HotDog_dom_sf"/>
</dbReference>
<dbReference type="CDD" id="cd03449">
    <property type="entry name" value="R_hydratase"/>
    <property type="match status" value="1"/>
</dbReference>
<reference evidence="2 3" key="1">
    <citation type="journal article" date="2016" name="Nat. Commun.">
        <title>Thousands of microbial genomes shed light on interconnected biogeochemical processes in an aquifer system.</title>
        <authorList>
            <person name="Anantharaman K."/>
            <person name="Brown C.T."/>
            <person name="Hug L.A."/>
            <person name="Sharon I."/>
            <person name="Castelle C.J."/>
            <person name="Probst A.J."/>
            <person name="Thomas B.C."/>
            <person name="Singh A."/>
            <person name="Wilkins M.J."/>
            <person name="Karaoz U."/>
            <person name="Brodie E.L."/>
            <person name="Williams K.H."/>
            <person name="Hubbard S.S."/>
            <person name="Banfield J.F."/>
        </authorList>
    </citation>
    <scope>NUCLEOTIDE SEQUENCE [LARGE SCALE GENOMIC DNA]</scope>
</reference>
<dbReference type="EMBL" id="MHKO01000059">
    <property type="protein sequence ID" value="OGY90804.1"/>
    <property type="molecule type" value="Genomic_DNA"/>
</dbReference>
<dbReference type="SUPFAM" id="SSF54637">
    <property type="entry name" value="Thioesterase/thiol ester dehydrase-isomerase"/>
    <property type="match status" value="1"/>
</dbReference>
<evidence type="ECO:0000259" key="1">
    <source>
        <dbReference type="Pfam" id="PF01575"/>
    </source>
</evidence>
<proteinExistence type="predicted"/>
<dbReference type="Proteomes" id="UP000178109">
    <property type="component" value="Unassembled WGS sequence"/>
</dbReference>
<evidence type="ECO:0000313" key="3">
    <source>
        <dbReference type="Proteomes" id="UP000178109"/>
    </source>
</evidence>
<dbReference type="AlphaFoldDB" id="A0A1G2BNU9"/>
<organism evidence="2 3">
    <name type="scientific">Candidatus Komeilibacteria bacterium RIFCSPLOWO2_02_FULL_48_11</name>
    <dbReference type="NCBI Taxonomy" id="1798553"/>
    <lineage>
        <taxon>Bacteria</taxon>
        <taxon>Candidatus Komeiliibacteriota</taxon>
    </lineage>
</organism>
<dbReference type="GO" id="GO:0019171">
    <property type="term" value="F:(3R)-hydroxyacyl-[acyl-carrier-protein] dehydratase activity"/>
    <property type="evidence" value="ECO:0007669"/>
    <property type="project" value="TreeGrafter"/>
</dbReference>
<feature type="domain" description="MaoC-like" evidence="1">
    <location>
        <begin position="16"/>
        <end position="118"/>
    </location>
</feature>
<dbReference type="InterPro" id="IPR050965">
    <property type="entry name" value="UPF0336/Enoyl-CoA_hydratase"/>
</dbReference>
<accession>A0A1G2BNU9</accession>
<name>A0A1G2BNU9_9BACT</name>
<protein>
    <recommendedName>
        <fullName evidence="1">MaoC-like domain-containing protein</fullName>
    </recommendedName>
</protein>